<name>A0A0D2KQ43_HYPSF</name>
<dbReference type="Proteomes" id="UP000054270">
    <property type="component" value="Unassembled WGS sequence"/>
</dbReference>
<dbReference type="GO" id="GO:0004497">
    <property type="term" value="F:monooxygenase activity"/>
    <property type="evidence" value="ECO:0007669"/>
    <property type="project" value="UniProtKB-KW"/>
</dbReference>
<evidence type="ECO:0000256" key="6">
    <source>
        <dbReference type="ARBA" id="ARBA00023002"/>
    </source>
</evidence>
<evidence type="ECO:0000256" key="4">
    <source>
        <dbReference type="ARBA" id="ARBA00022617"/>
    </source>
</evidence>
<dbReference type="PANTHER" id="PTHR46300:SF7">
    <property type="entry name" value="P450, PUTATIVE (EUROFUNG)-RELATED"/>
    <property type="match status" value="1"/>
</dbReference>
<dbReference type="PRINTS" id="PR00385">
    <property type="entry name" value="P450"/>
</dbReference>
<dbReference type="GO" id="GO:0016705">
    <property type="term" value="F:oxidoreductase activity, acting on paired donors, with incorporation or reduction of molecular oxygen"/>
    <property type="evidence" value="ECO:0007669"/>
    <property type="project" value="InterPro"/>
</dbReference>
<evidence type="ECO:0000256" key="7">
    <source>
        <dbReference type="ARBA" id="ARBA00023004"/>
    </source>
</evidence>
<keyword evidence="7 9" id="KW-0408">Iron</keyword>
<evidence type="ECO:0000313" key="13">
    <source>
        <dbReference type="Proteomes" id="UP000054270"/>
    </source>
</evidence>
<dbReference type="CDD" id="cd11065">
    <property type="entry name" value="CYP64-like"/>
    <property type="match status" value="1"/>
</dbReference>
<keyword evidence="5 9" id="KW-0479">Metal-binding</keyword>
<proteinExistence type="inferred from homology"/>
<keyword evidence="11" id="KW-0732">Signal</keyword>
<dbReference type="InterPro" id="IPR036396">
    <property type="entry name" value="Cyt_P450_sf"/>
</dbReference>
<dbReference type="PANTHER" id="PTHR46300">
    <property type="entry name" value="P450, PUTATIVE (EUROFUNG)-RELATED-RELATED"/>
    <property type="match status" value="1"/>
</dbReference>
<accession>A0A0D2KQ43</accession>
<evidence type="ECO:0000313" key="12">
    <source>
        <dbReference type="EMBL" id="KJA16717.1"/>
    </source>
</evidence>
<keyword evidence="4 9" id="KW-0349">Heme</keyword>
<comment type="pathway">
    <text evidence="2">Secondary metabolite biosynthesis.</text>
</comment>
<comment type="similarity">
    <text evidence="3 10">Belongs to the cytochrome P450 family.</text>
</comment>
<dbReference type="SUPFAM" id="SSF48264">
    <property type="entry name" value="Cytochrome P450"/>
    <property type="match status" value="1"/>
</dbReference>
<dbReference type="AlphaFoldDB" id="A0A0D2KQ43"/>
<dbReference type="Gene3D" id="1.10.630.10">
    <property type="entry name" value="Cytochrome P450"/>
    <property type="match status" value="1"/>
</dbReference>
<dbReference type="InterPro" id="IPR001128">
    <property type="entry name" value="Cyt_P450"/>
</dbReference>
<evidence type="ECO:0000256" key="2">
    <source>
        <dbReference type="ARBA" id="ARBA00005179"/>
    </source>
</evidence>
<gene>
    <name evidence="12" type="ORF">HYPSUDRAFT_47093</name>
</gene>
<reference evidence="13" key="1">
    <citation type="submission" date="2014-04" db="EMBL/GenBank/DDBJ databases">
        <title>Evolutionary Origins and Diversification of the Mycorrhizal Mutualists.</title>
        <authorList>
            <consortium name="DOE Joint Genome Institute"/>
            <consortium name="Mycorrhizal Genomics Consortium"/>
            <person name="Kohler A."/>
            <person name="Kuo A."/>
            <person name="Nagy L.G."/>
            <person name="Floudas D."/>
            <person name="Copeland A."/>
            <person name="Barry K.W."/>
            <person name="Cichocki N."/>
            <person name="Veneault-Fourrey C."/>
            <person name="LaButti K."/>
            <person name="Lindquist E.A."/>
            <person name="Lipzen A."/>
            <person name="Lundell T."/>
            <person name="Morin E."/>
            <person name="Murat C."/>
            <person name="Riley R."/>
            <person name="Ohm R."/>
            <person name="Sun H."/>
            <person name="Tunlid A."/>
            <person name="Henrissat B."/>
            <person name="Grigoriev I.V."/>
            <person name="Hibbett D.S."/>
            <person name="Martin F."/>
        </authorList>
    </citation>
    <scope>NUCLEOTIDE SEQUENCE [LARGE SCALE GENOMIC DNA]</scope>
    <source>
        <strain evidence="13">FD-334 SS-4</strain>
    </source>
</reference>
<comment type="cofactor">
    <cofactor evidence="1 9">
        <name>heme</name>
        <dbReference type="ChEBI" id="CHEBI:30413"/>
    </cofactor>
</comment>
<keyword evidence="13" id="KW-1185">Reference proteome</keyword>
<dbReference type="GO" id="GO:0020037">
    <property type="term" value="F:heme binding"/>
    <property type="evidence" value="ECO:0007669"/>
    <property type="project" value="InterPro"/>
</dbReference>
<protein>
    <recommendedName>
        <fullName evidence="14">Cytochrome P450</fullName>
    </recommendedName>
</protein>
<feature type="signal peptide" evidence="11">
    <location>
        <begin position="1"/>
        <end position="18"/>
    </location>
</feature>
<dbReference type="InterPro" id="IPR017972">
    <property type="entry name" value="Cyt_P450_CS"/>
</dbReference>
<dbReference type="InterPro" id="IPR002401">
    <property type="entry name" value="Cyt_P450_E_grp-I"/>
</dbReference>
<dbReference type="Pfam" id="PF00067">
    <property type="entry name" value="p450"/>
    <property type="match status" value="1"/>
</dbReference>
<dbReference type="EMBL" id="KN817616">
    <property type="protein sequence ID" value="KJA16717.1"/>
    <property type="molecule type" value="Genomic_DNA"/>
</dbReference>
<evidence type="ECO:0000256" key="9">
    <source>
        <dbReference type="PIRSR" id="PIRSR602401-1"/>
    </source>
</evidence>
<dbReference type="PRINTS" id="PR00463">
    <property type="entry name" value="EP450I"/>
</dbReference>
<dbReference type="OrthoDB" id="2789670at2759"/>
<dbReference type="GO" id="GO:0005506">
    <property type="term" value="F:iron ion binding"/>
    <property type="evidence" value="ECO:0007669"/>
    <property type="project" value="InterPro"/>
</dbReference>
<evidence type="ECO:0000256" key="3">
    <source>
        <dbReference type="ARBA" id="ARBA00010617"/>
    </source>
</evidence>
<evidence type="ECO:0000256" key="8">
    <source>
        <dbReference type="ARBA" id="ARBA00023033"/>
    </source>
</evidence>
<evidence type="ECO:0000256" key="11">
    <source>
        <dbReference type="SAM" id="SignalP"/>
    </source>
</evidence>
<feature type="binding site" description="axial binding residue" evidence="9">
    <location>
        <position position="443"/>
    </location>
    <ligand>
        <name>heme</name>
        <dbReference type="ChEBI" id="CHEBI:30413"/>
    </ligand>
    <ligandPart>
        <name>Fe</name>
        <dbReference type="ChEBI" id="CHEBI:18248"/>
    </ligandPart>
</feature>
<evidence type="ECO:0000256" key="10">
    <source>
        <dbReference type="RuleBase" id="RU000461"/>
    </source>
</evidence>
<keyword evidence="8 10" id="KW-0503">Monooxygenase</keyword>
<sequence length="517" mass="58023">MPSIPILVASALLALVLWQYVTKRSKINPQRLPLPPGPRPLPIIGNALDMPQEFPWKTFREWTNKYGDLVHVNVVGQPILVVGSAKVAYDLFERKSSIYSGRANSTMIIDLMGWGWSFGMMNYGEQWKRHRKLFHQHFNQNAVDKYQHIQMRESRALLRRIRENPEKFMDHIRITFAATIMDIAYGIQVKDRTDEFITIAESALEGLSEAAVPGAFLVDQLPWLKYIPSWFPGAGFQKKAQEWAHLANEMPNKPFNAVKAAVKRGDARPSMVASLLENITDESARSEDERLARNAAGVAYAGGADTTVAAVQSFFLAMLCHPGVQKKAQAEIASVVGRDHLPDFDVREQLPYINAIIKETMRWQPVTPLAVPHYTDVDDIYEGHYIPAGSIIMGNVWSMLHDEEYYPNPSEFRPERFLLADGTPNPDAKDPGAFAFGFGRRICPGRFLSDTSLYSVITSVLAVYDILPALDANGKEEKVTPAWTTGLVQYPLPFRCRIVPRSKAAEGLISHSGDHYA</sequence>
<keyword evidence="6 10" id="KW-0560">Oxidoreductase</keyword>
<dbReference type="PROSITE" id="PS00086">
    <property type="entry name" value="CYTOCHROME_P450"/>
    <property type="match status" value="1"/>
</dbReference>
<evidence type="ECO:0000256" key="5">
    <source>
        <dbReference type="ARBA" id="ARBA00022723"/>
    </source>
</evidence>
<organism evidence="12 13">
    <name type="scientific">Hypholoma sublateritium (strain FD-334 SS-4)</name>
    <dbReference type="NCBI Taxonomy" id="945553"/>
    <lineage>
        <taxon>Eukaryota</taxon>
        <taxon>Fungi</taxon>
        <taxon>Dikarya</taxon>
        <taxon>Basidiomycota</taxon>
        <taxon>Agaricomycotina</taxon>
        <taxon>Agaricomycetes</taxon>
        <taxon>Agaricomycetidae</taxon>
        <taxon>Agaricales</taxon>
        <taxon>Agaricineae</taxon>
        <taxon>Strophariaceae</taxon>
        <taxon>Hypholoma</taxon>
    </lineage>
</organism>
<dbReference type="InterPro" id="IPR050364">
    <property type="entry name" value="Cytochrome_P450_fung"/>
</dbReference>
<dbReference type="OMA" id="PMAMEWA"/>
<dbReference type="STRING" id="945553.A0A0D2KQ43"/>
<evidence type="ECO:0008006" key="14">
    <source>
        <dbReference type="Google" id="ProtNLM"/>
    </source>
</evidence>
<feature type="chain" id="PRO_5002257149" description="Cytochrome P450" evidence="11">
    <location>
        <begin position="19"/>
        <end position="517"/>
    </location>
</feature>
<evidence type="ECO:0000256" key="1">
    <source>
        <dbReference type="ARBA" id="ARBA00001971"/>
    </source>
</evidence>